<feature type="transmembrane region" description="Helical" evidence="5">
    <location>
        <begin position="127"/>
        <end position="148"/>
    </location>
</feature>
<dbReference type="PANTHER" id="PTHR43759:SF1">
    <property type="entry name" value="GLUCOSE IMPORT SYSTEM PERMEASE PROTEIN GLCT"/>
    <property type="match status" value="1"/>
</dbReference>
<evidence type="ECO:0000313" key="7">
    <source>
        <dbReference type="EMBL" id="AKU08123.1"/>
    </source>
</evidence>
<feature type="transmembrane region" description="Helical" evidence="5">
    <location>
        <begin position="282"/>
        <end position="302"/>
    </location>
</feature>
<evidence type="ECO:0000313" key="8">
    <source>
        <dbReference type="EMBL" id="QOS12768.1"/>
    </source>
</evidence>
<dbReference type="GO" id="GO:0005886">
    <property type="term" value="C:plasma membrane"/>
    <property type="evidence" value="ECO:0007669"/>
    <property type="project" value="UniProtKB-SubCell"/>
</dbReference>
<accession>A0A0K1IUY6</accession>
<dbReference type="Gene3D" id="1.10.3720.10">
    <property type="entry name" value="MetI-like"/>
    <property type="match status" value="1"/>
</dbReference>
<dbReference type="InterPro" id="IPR052730">
    <property type="entry name" value="Sugar_ABC_transporter"/>
</dbReference>
<dbReference type="AlphaFoldDB" id="A0A0K1IUY6"/>
<feature type="transmembrane region" description="Helical" evidence="5">
    <location>
        <begin position="88"/>
        <end position="115"/>
    </location>
</feature>
<evidence type="ECO:0000256" key="4">
    <source>
        <dbReference type="ARBA" id="ARBA00023136"/>
    </source>
</evidence>
<reference evidence="7" key="2">
    <citation type="submission" date="2015-06" db="EMBL/GenBank/DDBJ databases">
        <authorList>
            <person name="Hoefler B.C."/>
            <person name="Straight P.D."/>
        </authorList>
    </citation>
    <scope>NUCLEOTIDE SEQUENCE [LARGE SCALE GENOMIC DNA]</scope>
    <source>
        <strain evidence="7">ARA6</strain>
    </source>
</reference>
<dbReference type="GO" id="GO:0055085">
    <property type="term" value="P:transmembrane transport"/>
    <property type="evidence" value="ECO:0007669"/>
    <property type="project" value="InterPro"/>
</dbReference>
<dbReference type="InterPro" id="IPR000515">
    <property type="entry name" value="MetI-like"/>
</dbReference>
<dbReference type="RefSeq" id="WP_050459395.1">
    <property type="nucleotide sequence ID" value="NZ_CP011947.1"/>
</dbReference>
<evidence type="ECO:0000259" key="6">
    <source>
        <dbReference type="PROSITE" id="PS50928"/>
    </source>
</evidence>
<evidence type="ECO:0000256" key="5">
    <source>
        <dbReference type="RuleBase" id="RU363032"/>
    </source>
</evidence>
<dbReference type="KEGG" id="hgi:ABY42_10350"/>
<evidence type="ECO:0000256" key="2">
    <source>
        <dbReference type="ARBA" id="ARBA00022692"/>
    </source>
</evidence>
<reference evidence="9" key="1">
    <citation type="journal article" date="2015" name="J. Biotechnol.">
        <title>Complete genome sequence of Haloferax gibbonsii strain ARA6, a potential producer of polyhydroxyalkanoates and halocins isolated from Araruama, Rio de Janeiro, Brasil.</title>
        <authorList>
            <person name="Pinto L.H."/>
            <person name="D'Alincourt Carvalho-Assef A.P."/>
            <person name="Vieira R.P."/>
            <person name="Clementino M.M."/>
            <person name="Albano R.M."/>
        </authorList>
    </citation>
    <scope>NUCLEOTIDE SEQUENCE [LARGE SCALE GENOMIC DNA]</scope>
    <source>
        <strain evidence="9">ARA6</strain>
    </source>
</reference>
<dbReference type="EMBL" id="CP063205">
    <property type="protein sequence ID" value="QOS12768.1"/>
    <property type="molecule type" value="Genomic_DNA"/>
</dbReference>
<sequence length="312" mass="34101">MSTHTQTETSTTRETGVAKLRALWNDYLPYWFVAPMVLVMLLITFFPGAYDLYLSVIEEPTFDVFAAEFVGLSNYATAFGRGGALHSFIITVTVVVSALALESVLGFGLAALVAGVESERLQSFYRVLFIIPMAVAPVSLATIGRIMLNSEIGVIPYLIEATTPFAAPAFLSEIPLLTVVLLDTWNWTPFMFIIFYAGLSSVPDTLIEASKVDGAPLWRRYLHVIIPYMKPVVFVATLIRMIDLFRTFGVVYGLTQGGPGTATQLVSINIYEQMFINNSPGVAAAIAVVYLVFVVAIANIVIAKVGFEGVWD</sequence>
<evidence type="ECO:0000256" key="3">
    <source>
        <dbReference type="ARBA" id="ARBA00022989"/>
    </source>
</evidence>
<gene>
    <name evidence="7" type="ORF">ABY42_10350</name>
    <name evidence="8" type="ORF">HfgLR_13200</name>
</gene>
<dbReference type="EMBL" id="CP011947">
    <property type="protein sequence ID" value="AKU08123.1"/>
    <property type="molecule type" value="Genomic_DNA"/>
</dbReference>
<protein>
    <submittedName>
        <fullName evidence="8">ABC-type transport system permease protein</fullName>
    </submittedName>
    <submittedName>
        <fullName evidence="7">Sugar ABC transporter permease</fullName>
    </submittedName>
</protein>
<dbReference type="SUPFAM" id="SSF161098">
    <property type="entry name" value="MetI-like"/>
    <property type="match status" value="1"/>
</dbReference>
<dbReference type="PANTHER" id="PTHR43759">
    <property type="entry name" value="TREHALOSE TRANSPORT SYSTEM PERMEASE PROTEIN SUGA"/>
    <property type="match status" value="1"/>
</dbReference>
<keyword evidence="5" id="KW-0813">Transport</keyword>
<dbReference type="CDD" id="cd06261">
    <property type="entry name" value="TM_PBP2"/>
    <property type="match status" value="1"/>
</dbReference>
<dbReference type="InterPro" id="IPR035906">
    <property type="entry name" value="MetI-like_sf"/>
</dbReference>
<feature type="transmembrane region" description="Helical" evidence="5">
    <location>
        <begin position="28"/>
        <end position="50"/>
    </location>
</feature>
<dbReference type="GeneID" id="59460293"/>
<dbReference type="Proteomes" id="UP000663064">
    <property type="component" value="Chromosome"/>
</dbReference>
<organism evidence="7 9">
    <name type="scientific">Haloferax gibbonsii</name>
    <dbReference type="NCBI Taxonomy" id="35746"/>
    <lineage>
        <taxon>Archaea</taxon>
        <taxon>Methanobacteriati</taxon>
        <taxon>Methanobacteriota</taxon>
        <taxon>Stenosarchaea group</taxon>
        <taxon>Halobacteria</taxon>
        <taxon>Halobacteriales</taxon>
        <taxon>Haloferacaceae</taxon>
        <taxon>Haloferax</taxon>
    </lineage>
</organism>
<dbReference type="Pfam" id="PF00528">
    <property type="entry name" value="BPD_transp_1"/>
    <property type="match status" value="1"/>
</dbReference>
<keyword evidence="2 5" id="KW-0812">Transmembrane</keyword>
<comment type="subcellular location">
    <subcellularLocation>
        <location evidence="5">Cell membrane</location>
        <topology evidence="5">Multi-pass membrane protein</topology>
    </subcellularLocation>
    <subcellularLocation>
        <location evidence="1">Membrane</location>
        <topology evidence="1">Multi-pass membrane protein</topology>
    </subcellularLocation>
</comment>
<feature type="domain" description="ABC transmembrane type-1" evidence="6">
    <location>
        <begin position="88"/>
        <end position="301"/>
    </location>
</feature>
<feature type="transmembrane region" description="Helical" evidence="5">
    <location>
        <begin position="221"/>
        <end position="242"/>
    </location>
</feature>
<keyword evidence="3 5" id="KW-1133">Transmembrane helix</keyword>
<keyword evidence="4 5" id="KW-0472">Membrane</keyword>
<dbReference type="PATRIC" id="fig|35746.4.peg.2210"/>
<name>A0A0K1IUY6_HALGI</name>
<dbReference type="Proteomes" id="UP000066124">
    <property type="component" value="Chromosome"/>
</dbReference>
<comment type="similarity">
    <text evidence="5">Belongs to the binding-protein-dependent transport system permease family.</text>
</comment>
<reference evidence="8" key="3">
    <citation type="journal article" date="2021" name="Front. Microbiol.">
        <title>Cellular and Genomic Properties of Haloferax gibbonsii LR2-5, the Host of Euryarchaeal Virus HFTV1.</title>
        <authorList>
            <person name="Tittes C."/>
            <person name="Schwarzer S."/>
            <person name="Pfeiffer F."/>
            <person name="Dyall-Smith M."/>
            <person name="Rodriguez-Franco M."/>
            <person name="Oksanen H.M."/>
            <person name="Quax T.E.F."/>
        </authorList>
    </citation>
    <scope>NUCLEOTIDE SEQUENCE</scope>
    <source>
        <strain evidence="8">LR2-5</strain>
    </source>
</reference>
<proteinExistence type="inferred from homology"/>
<evidence type="ECO:0000256" key="1">
    <source>
        <dbReference type="ARBA" id="ARBA00004141"/>
    </source>
</evidence>
<evidence type="ECO:0000313" key="9">
    <source>
        <dbReference type="Proteomes" id="UP000066124"/>
    </source>
</evidence>
<dbReference type="PROSITE" id="PS50928">
    <property type="entry name" value="ABC_TM1"/>
    <property type="match status" value="1"/>
</dbReference>